<dbReference type="PANTHER" id="PTHR11228">
    <property type="entry name" value="RADICAL SAM DOMAIN PROTEIN"/>
    <property type="match status" value="1"/>
</dbReference>
<dbReference type="SUPFAM" id="SSF102114">
    <property type="entry name" value="Radical SAM enzymes"/>
    <property type="match status" value="1"/>
</dbReference>
<dbReference type="Pfam" id="PF04055">
    <property type="entry name" value="Radical_SAM"/>
    <property type="match status" value="1"/>
</dbReference>
<comment type="caution">
    <text evidence="6">The sequence shown here is derived from an EMBL/GenBank/DDBJ whole genome shotgun (WGS) entry which is preliminary data.</text>
</comment>
<proteinExistence type="predicted"/>
<dbReference type="Gene3D" id="3.20.20.70">
    <property type="entry name" value="Aldolase class I"/>
    <property type="match status" value="1"/>
</dbReference>
<keyword evidence="3" id="KW-0408">Iron</keyword>
<dbReference type="GO" id="GO:0003824">
    <property type="term" value="F:catalytic activity"/>
    <property type="evidence" value="ECO:0007669"/>
    <property type="project" value="InterPro"/>
</dbReference>
<dbReference type="SMART" id="SM00729">
    <property type="entry name" value="Elp3"/>
    <property type="match status" value="1"/>
</dbReference>
<protein>
    <submittedName>
        <fullName evidence="6">Radical SAM protein</fullName>
    </submittedName>
</protein>
<dbReference type="InterPro" id="IPR050377">
    <property type="entry name" value="Radical_SAM_PqqE_MftC-like"/>
</dbReference>
<evidence type="ECO:0000256" key="1">
    <source>
        <dbReference type="ARBA" id="ARBA00022691"/>
    </source>
</evidence>
<dbReference type="AlphaFoldDB" id="A0A3E2N524"/>
<dbReference type="Proteomes" id="UP000260680">
    <property type="component" value="Unassembled WGS sequence"/>
</dbReference>
<feature type="domain" description="Radical SAM core" evidence="5">
    <location>
        <begin position="118"/>
        <end position="334"/>
    </location>
</feature>
<dbReference type="SFLD" id="SFLDG01216">
    <property type="entry name" value="thioether_bond_formation_requi"/>
    <property type="match status" value="1"/>
</dbReference>
<dbReference type="InterPro" id="IPR007197">
    <property type="entry name" value="rSAM"/>
</dbReference>
<organism evidence="6 7">
    <name type="scientific">Lacrimispora amygdalina</name>
    <dbReference type="NCBI Taxonomy" id="253257"/>
    <lineage>
        <taxon>Bacteria</taxon>
        <taxon>Bacillati</taxon>
        <taxon>Bacillota</taxon>
        <taxon>Clostridia</taxon>
        <taxon>Lachnospirales</taxon>
        <taxon>Lachnospiraceae</taxon>
        <taxon>Lacrimispora</taxon>
    </lineage>
</organism>
<sequence length="457" mass="52545">MYAVKENMRNKYLYFNQNVEIEYQPDNMVLLKVKGIDSKFGNGKYMINQIGAEILLLIDGTRTYKEIIEYLSKKYGEENSSIEKKIEPFFTKIKDKYKLEILEGDKTSRKIEVKYNNNNYPRVATIELTNACNLKCIHCYGSFGEDNVIMPLDKVYKLLSELNEMGVVVIELTGGEITMHPDLNKIIRYALSLDFNRISMLTNGVLLLPETIDLIIENKKRIYVQIDFQSFDDKYLEWFTKKKNTLNIISKNIEILAANEVPMRIATMVTRKNLGELEKISEWIHQLGIKQWGLGLVMALGRAKERDSDLLFADDENPEFVDIINKTDKKYPGLISYIDDSRTNRTNCGAISSHIVIACDGNTKICAMDTGNYFNSGIGNVLITNLKTLYGDNKDFVHGFSQIKAPSYDSESCRECKNKYFCHGCILRGVLSAKEFKEECRWYTEQIDKKIKAKFGI</sequence>
<gene>
    <name evidence="6" type="ORF">DS742_25640</name>
</gene>
<keyword evidence="2" id="KW-0479">Metal-binding</keyword>
<dbReference type="InterPro" id="IPR006638">
    <property type="entry name" value="Elp3/MiaA/NifB-like_rSAM"/>
</dbReference>
<dbReference type="SFLD" id="SFLDG01386">
    <property type="entry name" value="main_SPASM_domain-containing"/>
    <property type="match status" value="1"/>
</dbReference>
<evidence type="ECO:0000256" key="3">
    <source>
        <dbReference type="ARBA" id="ARBA00023004"/>
    </source>
</evidence>
<keyword evidence="1" id="KW-0949">S-adenosyl-L-methionine</keyword>
<dbReference type="CDD" id="cd01335">
    <property type="entry name" value="Radical_SAM"/>
    <property type="match status" value="1"/>
</dbReference>
<dbReference type="PANTHER" id="PTHR11228:SF7">
    <property type="entry name" value="PQQA PEPTIDE CYCLASE"/>
    <property type="match status" value="1"/>
</dbReference>
<name>A0A3E2N524_9FIRM</name>
<dbReference type="Gene3D" id="1.10.10.1150">
    <property type="entry name" value="Coenzyme PQQ synthesis protein D (PqqD)"/>
    <property type="match status" value="1"/>
</dbReference>
<reference evidence="6 7" key="1">
    <citation type="submission" date="2018-07" db="EMBL/GenBank/DDBJ databases">
        <title>New species, Clostridium PI-S10-A1B.</title>
        <authorList>
            <person name="Krishna G."/>
            <person name="Summeta K."/>
            <person name="Shikha S."/>
            <person name="Prabhu P.B."/>
            <person name="Suresh K."/>
        </authorList>
    </citation>
    <scope>NUCLEOTIDE SEQUENCE [LARGE SCALE GENOMIC DNA]</scope>
    <source>
        <strain evidence="6 7">PI-S10-A1B</strain>
    </source>
</reference>
<dbReference type="Pfam" id="PF05402">
    <property type="entry name" value="PqqD"/>
    <property type="match status" value="1"/>
</dbReference>
<dbReference type="InterPro" id="IPR058240">
    <property type="entry name" value="rSAM_sf"/>
</dbReference>
<dbReference type="SFLD" id="SFLDS00029">
    <property type="entry name" value="Radical_SAM"/>
    <property type="match status" value="1"/>
</dbReference>
<dbReference type="GO" id="GO:0046872">
    <property type="term" value="F:metal ion binding"/>
    <property type="evidence" value="ECO:0007669"/>
    <property type="project" value="UniProtKB-KW"/>
</dbReference>
<keyword evidence="4" id="KW-0411">Iron-sulfur</keyword>
<dbReference type="InterPro" id="IPR008792">
    <property type="entry name" value="PQQD"/>
</dbReference>
<evidence type="ECO:0000259" key="5">
    <source>
        <dbReference type="PROSITE" id="PS51918"/>
    </source>
</evidence>
<dbReference type="PROSITE" id="PS51918">
    <property type="entry name" value="RADICAL_SAM"/>
    <property type="match status" value="1"/>
</dbReference>
<evidence type="ECO:0000256" key="4">
    <source>
        <dbReference type="ARBA" id="ARBA00023014"/>
    </source>
</evidence>
<dbReference type="SFLD" id="SFLDF00516">
    <property type="entry name" value="thurincin_H_(ThnB-like)"/>
    <property type="match status" value="1"/>
</dbReference>
<evidence type="ECO:0000313" key="7">
    <source>
        <dbReference type="Proteomes" id="UP000260680"/>
    </source>
</evidence>
<dbReference type="SFLD" id="SFLDG01067">
    <property type="entry name" value="SPASM/twitch_domain_containing"/>
    <property type="match status" value="1"/>
</dbReference>
<accession>A0A3E2N524</accession>
<evidence type="ECO:0000256" key="2">
    <source>
        <dbReference type="ARBA" id="ARBA00022723"/>
    </source>
</evidence>
<evidence type="ECO:0000313" key="6">
    <source>
        <dbReference type="EMBL" id="RFZ76097.1"/>
    </source>
</evidence>
<dbReference type="EMBL" id="QOHO01000106">
    <property type="protein sequence ID" value="RFZ76097.1"/>
    <property type="molecule type" value="Genomic_DNA"/>
</dbReference>
<dbReference type="GO" id="GO:0051536">
    <property type="term" value="F:iron-sulfur cluster binding"/>
    <property type="evidence" value="ECO:0007669"/>
    <property type="project" value="UniProtKB-KW"/>
</dbReference>
<dbReference type="InterPro" id="IPR041881">
    <property type="entry name" value="PqqD_sf"/>
</dbReference>
<dbReference type="InterPro" id="IPR013785">
    <property type="entry name" value="Aldolase_TIM"/>
</dbReference>